<organism evidence="1 2">
    <name type="scientific">Ooceraea biroi</name>
    <name type="common">Clonal raider ant</name>
    <name type="synonym">Cerapachys biroi</name>
    <dbReference type="NCBI Taxonomy" id="2015173"/>
    <lineage>
        <taxon>Eukaryota</taxon>
        <taxon>Metazoa</taxon>
        <taxon>Ecdysozoa</taxon>
        <taxon>Arthropoda</taxon>
        <taxon>Hexapoda</taxon>
        <taxon>Insecta</taxon>
        <taxon>Pterygota</taxon>
        <taxon>Neoptera</taxon>
        <taxon>Endopterygota</taxon>
        <taxon>Hymenoptera</taxon>
        <taxon>Apocrita</taxon>
        <taxon>Aculeata</taxon>
        <taxon>Formicoidea</taxon>
        <taxon>Formicidae</taxon>
        <taxon>Dorylinae</taxon>
        <taxon>Ooceraea</taxon>
    </lineage>
</organism>
<evidence type="ECO:0000313" key="1">
    <source>
        <dbReference type="EMBL" id="RLU17487.1"/>
    </source>
</evidence>
<protein>
    <submittedName>
        <fullName evidence="1">Uncharacterized protein</fullName>
    </submittedName>
</protein>
<proteinExistence type="predicted"/>
<comment type="caution">
    <text evidence="1">The sequence shown here is derived from an EMBL/GenBank/DDBJ whole genome shotgun (WGS) entry which is preliminary data.</text>
</comment>
<accession>A0A3L8DAI3</accession>
<dbReference type="Proteomes" id="UP000279307">
    <property type="component" value="Chromosome 10"/>
</dbReference>
<dbReference type="EMBL" id="QOIP01000010">
    <property type="protein sequence ID" value="RLU17487.1"/>
    <property type="molecule type" value="Genomic_DNA"/>
</dbReference>
<gene>
    <name evidence="1" type="ORF">DMN91_009722</name>
</gene>
<evidence type="ECO:0000313" key="2">
    <source>
        <dbReference type="Proteomes" id="UP000279307"/>
    </source>
</evidence>
<name>A0A3L8DAI3_OOCBI</name>
<sequence length="139" mass="16053">MAGWNTHISISSTMVRPCKYLSKHNRFSNSPSKLVIPATRVCYVKESPPTIMEPQEVNRTCLIQGFPHTIDLTCEMQPTININRNTEVWMEDSKRDADFVALERSSKKIFRRALKDIVQLIWMSVNGVDIIQGSYHERE</sequence>
<dbReference type="AlphaFoldDB" id="A0A3L8DAI3"/>
<reference evidence="1 2" key="1">
    <citation type="journal article" date="2018" name="Genome Res.">
        <title>The genomic architecture and molecular evolution of ant odorant receptors.</title>
        <authorList>
            <person name="McKenzie S.K."/>
            <person name="Kronauer D.J.C."/>
        </authorList>
    </citation>
    <scope>NUCLEOTIDE SEQUENCE [LARGE SCALE GENOMIC DNA]</scope>
    <source>
        <strain evidence="1">Clonal line C1</strain>
    </source>
</reference>